<keyword evidence="9" id="KW-1185">Reference proteome</keyword>
<keyword evidence="3" id="KW-0238">DNA-binding</keyword>
<name>A0A0G4EIK3_VITBC</name>
<feature type="domain" description="AP2/ERF" evidence="7">
    <location>
        <begin position="82"/>
        <end position="132"/>
    </location>
</feature>
<evidence type="ECO:0000256" key="5">
    <source>
        <dbReference type="ARBA" id="ARBA00023242"/>
    </source>
</evidence>
<dbReference type="GO" id="GO:0003677">
    <property type="term" value="F:DNA binding"/>
    <property type="evidence" value="ECO:0007669"/>
    <property type="project" value="UniProtKB-KW"/>
</dbReference>
<evidence type="ECO:0000256" key="6">
    <source>
        <dbReference type="SAM" id="MobiDB-lite"/>
    </source>
</evidence>
<gene>
    <name evidence="8" type="ORF">Vbra_3864</name>
</gene>
<organism evidence="8 9">
    <name type="scientific">Vitrella brassicaformis (strain CCMP3155)</name>
    <dbReference type="NCBI Taxonomy" id="1169540"/>
    <lineage>
        <taxon>Eukaryota</taxon>
        <taxon>Sar</taxon>
        <taxon>Alveolata</taxon>
        <taxon>Colpodellida</taxon>
        <taxon>Vitrellaceae</taxon>
        <taxon>Vitrella</taxon>
    </lineage>
</organism>
<reference evidence="8 9" key="1">
    <citation type="submission" date="2014-11" db="EMBL/GenBank/DDBJ databases">
        <authorList>
            <person name="Zhu J."/>
            <person name="Qi W."/>
            <person name="Song R."/>
        </authorList>
    </citation>
    <scope>NUCLEOTIDE SEQUENCE [LARGE SCALE GENOMIC DNA]</scope>
</reference>
<keyword evidence="5" id="KW-0539">Nucleus</keyword>
<protein>
    <recommendedName>
        <fullName evidence="7">AP2/ERF domain-containing protein</fullName>
    </recommendedName>
</protein>
<dbReference type="AlphaFoldDB" id="A0A0G4EIK3"/>
<feature type="compositionally biased region" description="Basic and acidic residues" evidence="6">
    <location>
        <begin position="196"/>
        <end position="208"/>
    </location>
</feature>
<dbReference type="EMBL" id="CDMY01000247">
    <property type="protein sequence ID" value="CEL96828.1"/>
    <property type="molecule type" value="Genomic_DNA"/>
</dbReference>
<evidence type="ECO:0000256" key="1">
    <source>
        <dbReference type="ARBA" id="ARBA00004123"/>
    </source>
</evidence>
<dbReference type="VEuPathDB" id="CryptoDB:Vbra_3864"/>
<keyword evidence="2" id="KW-0805">Transcription regulation</keyword>
<evidence type="ECO:0000256" key="2">
    <source>
        <dbReference type="ARBA" id="ARBA00023015"/>
    </source>
</evidence>
<keyword evidence="4" id="KW-0804">Transcription</keyword>
<dbReference type="Gene3D" id="1.20.5.2050">
    <property type="match status" value="2"/>
</dbReference>
<evidence type="ECO:0000313" key="9">
    <source>
        <dbReference type="Proteomes" id="UP000041254"/>
    </source>
</evidence>
<proteinExistence type="predicted"/>
<evidence type="ECO:0000313" key="8">
    <source>
        <dbReference type="EMBL" id="CEL96828.1"/>
    </source>
</evidence>
<accession>A0A0G4EIK3</accession>
<evidence type="ECO:0000256" key="3">
    <source>
        <dbReference type="ARBA" id="ARBA00023125"/>
    </source>
</evidence>
<dbReference type="GO" id="GO:0005634">
    <property type="term" value="C:nucleus"/>
    <property type="evidence" value="ECO:0007669"/>
    <property type="project" value="UniProtKB-SubCell"/>
</dbReference>
<dbReference type="Proteomes" id="UP000041254">
    <property type="component" value="Unassembled WGS sequence"/>
</dbReference>
<dbReference type="PhylomeDB" id="A0A0G4EIK3"/>
<dbReference type="Pfam" id="PF00847">
    <property type="entry name" value="AP2"/>
    <property type="match status" value="1"/>
</dbReference>
<feature type="region of interest" description="Disordered" evidence="6">
    <location>
        <begin position="146"/>
        <end position="208"/>
    </location>
</feature>
<evidence type="ECO:0000256" key="4">
    <source>
        <dbReference type="ARBA" id="ARBA00023163"/>
    </source>
</evidence>
<comment type="subcellular location">
    <subcellularLocation>
        <location evidence="1">Nucleus</location>
    </subcellularLocation>
</comment>
<feature type="compositionally biased region" description="Low complexity" evidence="6">
    <location>
        <begin position="150"/>
        <end position="160"/>
    </location>
</feature>
<sequence>MSAARSVPLICSLTIHRFNLYRKHKRTWQARWYEDGKQRMEEFKASEHGFEEAKQRAIELRQAKEAAGRAAQKRYGPVKSPVRGVHYDKSMRAWRAVWDEGGKQRRKSFAVSTLGSQTAFEMAVQFRLSKEASKYVFVQREDELGEQEVTGGAAAGSTDKTTTKKTRTQKKATASSGKGASESSWTKRGGGGSQRVKKDIKKEGHLKR</sequence>
<dbReference type="InterPro" id="IPR001471">
    <property type="entry name" value="AP2/ERF_dom"/>
</dbReference>
<evidence type="ECO:0000259" key="7">
    <source>
        <dbReference type="Pfam" id="PF00847"/>
    </source>
</evidence>
<dbReference type="InParanoid" id="A0A0G4EIK3"/>
<dbReference type="GO" id="GO:0003700">
    <property type="term" value="F:DNA-binding transcription factor activity"/>
    <property type="evidence" value="ECO:0007669"/>
    <property type="project" value="InterPro"/>
</dbReference>